<gene>
    <name evidence="5" type="ORF">METZ01_LOCUS33858</name>
</gene>
<protein>
    <recommendedName>
        <fullName evidence="4">Aminotransferase class I/classII large domain-containing protein</fullName>
    </recommendedName>
</protein>
<evidence type="ECO:0000313" key="5">
    <source>
        <dbReference type="EMBL" id="SUZ81004.1"/>
    </source>
</evidence>
<dbReference type="GO" id="GO:0030170">
    <property type="term" value="F:pyridoxal phosphate binding"/>
    <property type="evidence" value="ECO:0007669"/>
    <property type="project" value="InterPro"/>
</dbReference>
<dbReference type="GO" id="GO:0008483">
    <property type="term" value="F:transaminase activity"/>
    <property type="evidence" value="ECO:0007669"/>
    <property type="project" value="UniProtKB-KW"/>
</dbReference>
<dbReference type="PANTHER" id="PTHR42832">
    <property type="entry name" value="AMINO ACID AMINOTRANSFERASE"/>
    <property type="match status" value="1"/>
</dbReference>
<feature type="domain" description="Aminotransferase class I/classII large" evidence="4">
    <location>
        <begin position="9"/>
        <end position="359"/>
    </location>
</feature>
<dbReference type="InterPro" id="IPR004838">
    <property type="entry name" value="NHTrfase_class1_PyrdxlP-BS"/>
</dbReference>
<dbReference type="EMBL" id="UINC01001449">
    <property type="protein sequence ID" value="SUZ81004.1"/>
    <property type="molecule type" value="Genomic_DNA"/>
</dbReference>
<dbReference type="InterPro" id="IPR004839">
    <property type="entry name" value="Aminotransferase_I/II_large"/>
</dbReference>
<dbReference type="SUPFAM" id="SSF53383">
    <property type="entry name" value="PLP-dependent transferases"/>
    <property type="match status" value="1"/>
</dbReference>
<reference evidence="5" key="1">
    <citation type="submission" date="2018-05" db="EMBL/GenBank/DDBJ databases">
        <authorList>
            <person name="Lanie J.A."/>
            <person name="Ng W.-L."/>
            <person name="Kazmierczak K.M."/>
            <person name="Andrzejewski T.M."/>
            <person name="Davidsen T.M."/>
            <person name="Wayne K.J."/>
            <person name="Tettelin H."/>
            <person name="Glass J.I."/>
            <person name="Rusch D."/>
            <person name="Podicherti R."/>
            <person name="Tsui H.-C.T."/>
            <person name="Winkler M.E."/>
        </authorList>
    </citation>
    <scope>NUCLEOTIDE SEQUENCE</scope>
</reference>
<dbReference type="Pfam" id="PF00155">
    <property type="entry name" value="Aminotran_1_2"/>
    <property type="match status" value="1"/>
</dbReference>
<dbReference type="CDD" id="cd00609">
    <property type="entry name" value="AAT_like"/>
    <property type="match status" value="1"/>
</dbReference>
<feature type="non-terminal residue" evidence="5">
    <location>
        <position position="1"/>
    </location>
</feature>
<dbReference type="PROSITE" id="PS00105">
    <property type="entry name" value="AA_TRANSFER_CLASS_1"/>
    <property type="match status" value="1"/>
</dbReference>
<evidence type="ECO:0000256" key="2">
    <source>
        <dbReference type="ARBA" id="ARBA00022576"/>
    </source>
</evidence>
<name>A0A381QPW7_9ZZZZ</name>
<dbReference type="PANTHER" id="PTHR42832:SF3">
    <property type="entry name" value="L-GLUTAMINE--4-(METHYLSULFANYL)-2-OXOBUTANOATE AMINOTRANSFERASE"/>
    <property type="match status" value="1"/>
</dbReference>
<dbReference type="InterPro" id="IPR015422">
    <property type="entry name" value="PyrdxlP-dep_Trfase_small"/>
</dbReference>
<keyword evidence="2" id="KW-0032">Aminotransferase</keyword>
<comment type="cofactor">
    <cofactor evidence="1">
        <name>pyridoxal 5'-phosphate</name>
        <dbReference type="ChEBI" id="CHEBI:597326"/>
    </cofactor>
</comment>
<proteinExistence type="predicted"/>
<evidence type="ECO:0000259" key="4">
    <source>
        <dbReference type="Pfam" id="PF00155"/>
    </source>
</evidence>
<dbReference type="InterPro" id="IPR015421">
    <property type="entry name" value="PyrdxlP-dep_Trfase_major"/>
</dbReference>
<evidence type="ECO:0000256" key="3">
    <source>
        <dbReference type="ARBA" id="ARBA00022679"/>
    </source>
</evidence>
<dbReference type="Gene3D" id="3.90.1150.10">
    <property type="entry name" value="Aspartate Aminotransferase, domain 1"/>
    <property type="match status" value="1"/>
</dbReference>
<dbReference type="InterPro" id="IPR015424">
    <property type="entry name" value="PyrdxlP-dep_Trfase"/>
</dbReference>
<accession>A0A381QPW7</accession>
<evidence type="ECO:0000256" key="1">
    <source>
        <dbReference type="ARBA" id="ARBA00001933"/>
    </source>
</evidence>
<dbReference type="AlphaFoldDB" id="A0A381QPW7"/>
<dbReference type="InterPro" id="IPR050881">
    <property type="entry name" value="LL-DAP_aminotransferase"/>
</dbReference>
<dbReference type="Gene3D" id="3.40.640.10">
    <property type="entry name" value="Type I PLP-dependent aspartate aminotransferase-like (Major domain)"/>
    <property type="match status" value="1"/>
</dbReference>
<sequence length="365" mass="39201">VRLEASGVDVIDLGAGDADLDPPPEAVRRLAEAGSQRSMSRYPFQSGLPDLREAIASWMGKRFGLRLDPYTEILPLMGSKEGIAKLPLAFLDPGDAAVIPDPGYQAYQGGVILAGGEPHLVPLRTENDYLVPLDEIPDDVRSRLGLMYLNYPNNPTAATAPPEYLGHVVDFCRRYDAVLVHDHAYSEIAFDGYRPPSILEVEGADGIALEFHSFSKTYNMTGWRLGWVAGNADLIESLTLVKTVMDIGVFKAVQAAGASALAAYEHWVPGNVARFQVRRDIAVEGLRQAGFTVTEPKATMYLWVPVPGGGSSLAFAERALEAAGVVVLPGVALGAGGEGFFRIALTVDEERMRAAVARLGRLAPG</sequence>
<organism evidence="5">
    <name type="scientific">marine metagenome</name>
    <dbReference type="NCBI Taxonomy" id="408172"/>
    <lineage>
        <taxon>unclassified sequences</taxon>
        <taxon>metagenomes</taxon>
        <taxon>ecological metagenomes</taxon>
    </lineage>
</organism>
<keyword evidence="3" id="KW-0808">Transferase</keyword>